<dbReference type="SUPFAM" id="SSF55021">
    <property type="entry name" value="ACT-like"/>
    <property type="match status" value="1"/>
</dbReference>
<dbReference type="SUPFAM" id="SSF52540">
    <property type="entry name" value="P-loop containing nucleoside triphosphate hydrolases"/>
    <property type="match status" value="1"/>
</dbReference>
<sequence length="349" mass="38476">MSLIDLQHVNKRFELDDQKSQVVLKDIDLSIQSGEIFGIIGYSGAGKSTLIRCINGIEKPTKGLVKFDGNIVNHFDNPKLLALRRKIGVIFQQFNLMPSRTIFDNVALPIKYNHLNSKVVQSKVLAALKQVGLSDKAKEYPAALSGGQKQRVAIARALINDPKVILCDEATSALDPKTTKSILKLLKCLNREKGITLVVVTHEMDVVENLCDRVAVLDGGKIVEQGDVYSIFAKPQSKLTREFVNTTSKLSVSKSLLKAVALKPSQRLIKLTFIDGTTAEPEISIISRRFQVNASIILSDIKLIQSKLLGGLIIILSGEHQNVSDAIKYLNSHKKIEVEVFNNAQQIIS</sequence>
<evidence type="ECO:0000256" key="3">
    <source>
        <dbReference type="ARBA" id="ARBA00022475"/>
    </source>
</evidence>
<dbReference type="GO" id="GO:0005524">
    <property type="term" value="F:ATP binding"/>
    <property type="evidence" value="ECO:0007669"/>
    <property type="project" value="UniProtKB-KW"/>
</dbReference>
<comment type="similarity">
    <text evidence="1">Belongs to the ABC transporter superfamily.</text>
</comment>
<keyword evidence="4" id="KW-0547">Nucleotide-binding</keyword>
<evidence type="ECO:0000256" key="4">
    <source>
        <dbReference type="ARBA" id="ARBA00022741"/>
    </source>
</evidence>
<evidence type="ECO:0000313" key="12">
    <source>
        <dbReference type="EMBL" id="GLB47498.1"/>
    </source>
</evidence>
<dbReference type="AlphaFoldDB" id="A0A9W6ETY4"/>
<dbReference type="SMART" id="SM00382">
    <property type="entry name" value="AAA"/>
    <property type="match status" value="1"/>
</dbReference>
<comment type="catalytic activity">
    <reaction evidence="9">
        <text>ATP + H2O = ADP + phosphate + H(+)</text>
        <dbReference type="Rhea" id="RHEA:13065"/>
        <dbReference type="ChEBI" id="CHEBI:15377"/>
        <dbReference type="ChEBI" id="CHEBI:15378"/>
        <dbReference type="ChEBI" id="CHEBI:30616"/>
        <dbReference type="ChEBI" id="CHEBI:43474"/>
        <dbReference type="ChEBI" id="CHEBI:456216"/>
    </reaction>
</comment>
<keyword evidence="7" id="KW-0029">Amino-acid transport</keyword>
<dbReference type="Proteomes" id="UP001144204">
    <property type="component" value="Unassembled WGS sequence"/>
</dbReference>
<name>A0A9W6ETY4_9LACO</name>
<dbReference type="InterPro" id="IPR003593">
    <property type="entry name" value="AAA+_ATPase"/>
</dbReference>
<keyword evidence="3" id="KW-1003">Cell membrane</keyword>
<dbReference type="InterPro" id="IPR027417">
    <property type="entry name" value="P-loop_NTPase"/>
</dbReference>
<dbReference type="InterPro" id="IPR017871">
    <property type="entry name" value="ABC_transporter-like_CS"/>
</dbReference>
<dbReference type="PANTHER" id="PTHR43166">
    <property type="entry name" value="AMINO ACID IMPORT ATP-BINDING PROTEIN"/>
    <property type="match status" value="1"/>
</dbReference>
<feature type="domain" description="ABC transporter" evidence="11">
    <location>
        <begin position="4"/>
        <end position="244"/>
    </location>
</feature>
<dbReference type="SMART" id="SM00930">
    <property type="entry name" value="NIL"/>
    <property type="match status" value="1"/>
</dbReference>
<evidence type="ECO:0000256" key="5">
    <source>
        <dbReference type="ARBA" id="ARBA00022840"/>
    </source>
</evidence>
<evidence type="ECO:0000256" key="1">
    <source>
        <dbReference type="ARBA" id="ARBA00005417"/>
    </source>
</evidence>
<dbReference type="InterPro" id="IPR050086">
    <property type="entry name" value="MetN_ABC_transporter-like"/>
</dbReference>
<dbReference type="PANTHER" id="PTHR43166:SF30">
    <property type="entry name" value="METHIONINE IMPORT ATP-BINDING PROTEIN METN"/>
    <property type="match status" value="1"/>
</dbReference>
<proteinExistence type="inferred from homology"/>
<keyword evidence="2" id="KW-0813">Transport</keyword>
<dbReference type="Gene3D" id="3.30.70.260">
    <property type="match status" value="1"/>
</dbReference>
<dbReference type="PROSITE" id="PS50893">
    <property type="entry name" value="ABC_TRANSPORTER_2"/>
    <property type="match status" value="1"/>
</dbReference>
<comment type="function">
    <text evidence="10">Part of the ABC transporter FtsEX involved in cellular division. Has ATPase activity. Essential for cell division and viability.</text>
</comment>
<dbReference type="InterPro" id="IPR003439">
    <property type="entry name" value="ABC_transporter-like_ATP-bd"/>
</dbReference>
<dbReference type="Gene3D" id="3.40.50.300">
    <property type="entry name" value="P-loop containing nucleotide triphosphate hydrolases"/>
    <property type="match status" value="1"/>
</dbReference>
<comment type="caution">
    <text evidence="12">The sequence shown here is derived from an EMBL/GenBank/DDBJ whole genome shotgun (WGS) entry which is preliminary data.</text>
</comment>
<dbReference type="GO" id="GO:0016887">
    <property type="term" value="F:ATP hydrolysis activity"/>
    <property type="evidence" value="ECO:0007669"/>
    <property type="project" value="InterPro"/>
</dbReference>
<evidence type="ECO:0000256" key="2">
    <source>
        <dbReference type="ARBA" id="ARBA00022448"/>
    </source>
</evidence>
<keyword evidence="13" id="KW-1185">Reference proteome</keyword>
<dbReference type="EMBL" id="BRPL01000004">
    <property type="protein sequence ID" value="GLB47498.1"/>
    <property type="molecule type" value="Genomic_DNA"/>
</dbReference>
<evidence type="ECO:0000256" key="7">
    <source>
        <dbReference type="ARBA" id="ARBA00022970"/>
    </source>
</evidence>
<dbReference type="RefSeq" id="WP_286137037.1">
    <property type="nucleotide sequence ID" value="NZ_BRPL01000004.1"/>
</dbReference>
<reference evidence="12" key="2">
    <citation type="journal article" date="2023" name="PLoS ONE">
        <title>Philodulcilactobacillus myokoensis gen. nov., sp. nov., a fructophilic, acidophilic, and agar-phobic lactic acid bacterium isolated from fermented vegetable extracts.</title>
        <authorList>
            <person name="Kouya T."/>
            <person name="Ishiyama Y."/>
            <person name="Ohashi S."/>
            <person name="Kumakubo R."/>
            <person name="Yamazaki T."/>
            <person name="Otaki T."/>
        </authorList>
    </citation>
    <scope>NUCLEOTIDE SEQUENCE</scope>
    <source>
        <strain evidence="12">WR16-4</strain>
    </source>
</reference>
<dbReference type="Pfam" id="PF09383">
    <property type="entry name" value="NIL"/>
    <property type="match status" value="1"/>
</dbReference>
<dbReference type="InterPro" id="IPR018449">
    <property type="entry name" value="NIL_domain"/>
</dbReference>
<dbReference type="FunFam" id="3.40.50.300:FF:000056">
    <property type="entry name" value="Cell division ATP-binding protein FtsE"/>
    <property type="match status" value="1"/>
</dbReference>
<accession>A0A9W6ETY4</accession>
<dbReference type="InterPro" id="IPR045865">
    <property type="entry name" value="ACT-like_dom_sf"/>
</dbReference>
<evidence type="ECO:0000259" key="11">
    <source>
        <dbReference type="PROSITE" id="PS50893"/>
    </source>
</evidence>
<dbReference type="PROSITE" id="PS00211">
    <property type="entry name" value="ABC_TRANSPORTER_1"/>
    <property type="match status" value="1"/>
</dbReference>
<evidence type="ECO:0000256" key="9">
    <source>
        <dbReference type="ARBA" id="ARBA00049360"/>
    </source>
</evidence>
<organism evidence="12 13">
    <name type="scientific">Philodulcilactobacillus myokoensis</name>
    <dbReference type="NCBI Taxonomy" id="2929573"/>
    <lineage>
        <taxon>Bacteria</taxon>
        <taxon>Bacillati</taxon>
        <taxon>Bacillota</taxon>
        <taxon>Bacilli</taxon>
        <taxon>Lactobacillales</taxon>
        <taxon>Lactobacillaceae</taxon>
        <taxon>Philodulcilactobacillus</taxon>
    </lineage>
</organism>
<evidence type="ECO:0000256" key="10">
    <source>
        <dbReference type="ARBA" id="ARBA00055994"/>
    </source>
</evidence>
<evidence type="ECO:0000313" key="13">
    <source>
        <dbReference type="Proteomes" id="UP001144204"/>
    </source>
</evidence>
<evidence type="ECO:0000256" key="6">
    <source>
        <dbReference type="ARBA" id="ARBA00022967"/>
    </source>
</evidence>
<dbReference type="Pfam" id="PF00005">
    <property type="entry name" value="ABC_tran"/>
    <property type="match status" value="1"/>
</dbReference>
<dbReference type="GO" id="GO:0005886">
    <property type="term" value="C:plasma membrane"/>
    <property type="evidence" value="ECO:0007669"/>
    <property type="project" value="UniProtKB-ARBA"/>
</dbReference>
<evidence type="ECO:0000256" key="8">
    <source>
        <dbReference type="ARBA" id="ARBA00023136"/>
    </source>
</evidence>
<keyword evidence="5 12" id="KW-0067">ATP-binding</keyword>
<protein>
    <submittedName>
        <fullName evidence="12">Methionine import ATP-binding protein MetN</fullName>
    </submittedName>
</protein>
<keyword evidence="8" id="KW-0472">Membrane</keyword>
<reference evidence="12" key="1">
    <citation type="submission" date="2022-07" db="EMBL/GenBank/DDBJ databases">
        <authorList>
            <person name="Kouya T."/>
            <person name="Ishiyama Y."/>
        </authorList>
    </citation>
    <scope>NUCLEOTIDE SEQUENCE</scope>
    <source>
        <strain evidence="12">WR16-4</strain>
    </source>
</reference>
<gene>
    <name evidence="12" type="primary">metN</name>
    <name evidence="12" type="ORF">WR164_14770</name>
</gene>
<dbReference type="GO" id="GO:0006865">
    <property type="term" value="P:amino acid transport"/>
    <property type="evidence" value="ECO:0007669"/>
    <property type="project" value="UniProtKB-KW"/>
</dbReference>
<keyword evidence="6" id="KW-1278">Translocase</keyword>